<evidence type="ECO:0000259" key="6">
    <source>
        <dbReference type="PROSITE" id="PS51078"/>
    </source>
</evidence>
<dbReference type="PANTHER" id="PTHR30136">
    <property type="entry name" value="HELIX-TURN-HELIX TRANSCRIPTIONAL REGULATOR, ICLR FAMILY"/>
    <property type="match status" value="1"/>
</dbReference>
<evidence type="ECO:0000256" key="3">
    <source>
        <dbReference type="ARBA" id="ARBA00023163"/>
    </source>
</evidence>
<dbReference type="SMART" id="SM00346">
    <property type="entry name" value="HTH_ICLR"/>
    <property type="match status" value="1"/>
</dbReference>
<dbReference type="InterPro" id="IPR036388">
    <property type="entry name" value="WH-like_DNA-bd_sf"/>
</dbReference>
<dbReference type="InterPro" id="IPR014757">
    <property type="entry name" value="Tscrpt_reg_IclR_C"/>
</dbReference>
<dbReference type="Proteomes" id="UP001595796">
    <property type="component" value="Unassembled WGS sequence"/>
</dbReference>
<sequence length="273" mass="29612">MGSADVPARKRGRPPTAGSEPGGEVQSLDRAISILDVLASADGLPLSEVGRRLSLPTSTLHRLVTTLEKRELVKHDAQSGLWSVGVGLFRMGSSYLRTRKLPEIGLPILRQLNASLNETVNLSLLEGREVVCVAQVESHEPVRAFFRLGARMPVHASGAGKALLAASAERKQDEWLESLDLKRFTDRTYTKMAGLRADLQRTAQRGFAVDDEEHAVGMRCAAAVIFNEYANPVGAVSISAPTIRLPLERLDDLGERVREAAAQLTALYTGVKP</sequence>
<evidence type="ECO:0000313" key="7">
    <source>
        <dbReference type="EMBL" id="MFC5069956.1"/>
    </source>
</evidence>
<dbReference type="InterPro" id="IPR029016">
    <property type="entry name" value="GAF-like_dom_sf"/>
</dbReference>
<reference evidence="8" key="1">
    <citation type="journal article" date="2019" name="Int. J. Syst. Evol. Microbiol.">
        <title>The Global Catalogue of Microorganisms (GCM) 10K type strain sequencing project: providing services to taxonomists for standard genome sequencing and annotation.</title>
        <authorList>
            <consortium name="The Broad Institute Genomics Platform"/>
            <consortium name="The Broad Institute Genome Sequencing Center for Infectious Disease"/>
            <person name="Wu L."/>
            <person name="Ma J."/>
        </authorList>
    </citation>
    <scope>NUCLEOTIDE SEQUENCE [LARGE SCALE GENOMIC DNA]</scope>
    <source>
        <strain evidence="8">CGMCC 1.16444</strain>
    </source>
</reference>
<accession>A0ABV9ZAJ6</accession>
<keyword evidence="3" id="KW-0804">Transcription</keyword>
<keyword evidence="8" id="KW-1185">Reference proteome</keyword>
<dbReference type="PROSITE" id="PS51077">
    <property type="entry name" value="HTH_ICLR"/>
    <property type="match status" value="1"/>
</dbReference>
<gene>
    <name evidence="7" type="ORF">ACFPFW_18225</name>
</gene>
<evidence type="ECO:0000256" key="4">
    <source>
        <dbReference type="SAM" id="MobiDB-lite"/>
    </source>
</evidence>
<keyword evidence="2" id="KW-0238">DNA-binding</keyword>
<dbReference type="Gene3D" id="3.30.450.40">
    <property type="match status" value="1"/>
</dbReference>
<protein>
    <submittedName>
        <fullName evidence="7">IclR family transcriptional regulator</fullName>
    </submittedName>
</protein>
<proteinExistence type="predicted"/>
<evidence type="ECO:0000259" key="5">
    <source>
        <dbReference type="PROSITE" id="PS51077"/>
    </source>
</evidence>
<dbReference type="SUPFAM" id="SSF55781">
    <property type="entry name" value="GAF domain-like"/>
    <property type="match status" value="1"/>
</dbReference>
<feature type="region of interest" description="Disordered" evidence="4">
    <location>
        <begin position="1"/>
        <end position="25"/>
    </location>
</feature>
<evidence type="ECO:0000313" key="8">
    <source>
        <dbReference type="Proteomes" id="UP001595796"/>
    </source>
</evidence>
<dbReference type="Pfam" id="PF09339">
    <property type="entry name" value="HTH_IclR"/>
    <property type="match status" value="1"/>
</dbReference>
<dbReference type="Pfam" id="PF01614">
    <property type="entry name" value="IclR_C"/>
    <property type="match status" value="1"/>
</dbReference>
<dbReference type="Gene3D" id="1.10.10.10">
    <property type="entry name" value="Winged helix-like DNA-binding domain superfamily/Winged helix DNA-binding domain"/>
    <property type="match status" value="1"/>
</dbReference>
<dbReference type="InterPro" id="IPR050707">
    <property type="entry name" value="HTH_MetabolicPath_Reg"/>
</dbReference>
<dbReference type="PROSITE" id="PS51078">
    <property type="entry name" value="ICLR_ED"/>
    <property type="match status" value="1"/>
</dbReference>
<feature type="domain" description="HTH iclR-type" evidence="5">
    <location>
        <begin position="25"/>
        <end position="86"/>
    </location>
</feature>
<name>A0ABV9ZAJ6_9HYPH</name>
<dbReference type="SUPFAM" id="SSF46785">
    <property type="entry name" value="Winged helix' DNA-binding domain"/>
    <property type="match status" value="1"/>
</dbReference>
<dbReference type="PANTHER" id="PTHR30136:SF24">
    <property type="entry name" value="HTH-TYPE TRANSCRIPTIONAL REPRESSOR ALLR"/>
    <property type="match status" value="1"/>
</dbReference>
<evidence type="ECO:0000256" key="2">
    <source>
        <dbReference type="ARBA" id="ARBA00023125"/>
    </source>
</evidence>
<dbReference type="EMBL" id="JBHSJF010000008">
    <property type="protein sequence ID" value="MFC5069956.1"/>
    <property type="molecule type" value="Genomic_DNA"/>
</dbReference>
<keyword evidence="1" id="KW-0805">Transcription regulation</keyword>
<dbReference type="InterPro" id="IPR005471">
    <property type="entry name" value="Tscrpt_reg_IclR_N"/>
</dbReference>
<evidence type="ECO:0000256" key="1">
    <source>
        <dbReference type="ARBA" id="ARBA00023015"/>
    </source>
</evidence>
<organism evidence="7 8">
    <name type="scientific">Flaviflagellibacter deserti</name>
    <dbReference type="NCBI Taxonomy" id="2267266"/>
    <lineage>
        <taxon>Bacteria</taxon>
        <taxon>Pseudomonadati</taxon>
        <taxon>Pseudomonadota</taxon>
        <taxon>Alphaproteobacteria</taxon>
        <taxon>Hyphomicrobiales</taxon>
        <taxon>Flaviflagellibacter</taxon>
    </lineage>
</organism>
<dbReference type="InterPro" id="IPR036390">
    <property type="entry name" value="WH_DNA-bd_sf"/>
</dbReference>
<feature type="domain" description="IclR-ED" evidence="6">
    <location>
        <begin position="87"/>
        <end position="270"/>
    </location>
</feature>
<comment type="caution">
    <text evidence="7">The sequence shown here is derived from an EMBL/GenBank/DDBJ whole genome shotgun (WGS) entry which is preliminary data.</text>
</comment>